<keyword evidence="1" id="KW-0472">Membrane</keyword>
<name>A0A366XVT0_9BACI</name>
<organism evidence="2 3">
    <name type="scientific">Bacillus taeanensis</name>
    <dbReference type="NCBI Taxonomy" id="273032"/>
    <lineage>
        <taxon>Bacteria</taxon>
        <taxon>Bacillati</taxon>
        <taxon>Bacillota</taxon>
        <taxon>Bacilli</taxon>
        <taxon>Bacillales</taxon>
        <taxon>Bacillaceae</taxon>
        <taxon>Bacillus</taxon>
    </lineage>
</organism>
<evidence type="ECO:0000256" key="1">
    <source>
        <dbReference type="SAM" id="Phobius"/>
    </source>
</evidence>
<dbReference type="EMBL" id="QOCW01000015">
    <property type="protein sequence ID" value="RBW68849.1"/>
    <property type="molecule type" value="Genomic_DNA"/>
</dbReference>
<dbReference type="NCBIfam" id="NF037970">
    <property type="entry name" value="vanZ_1"/>
    <property type="match status" value="1"/>
</dbReference>
<accession>A0A366XVT0</accession>
<feature type="transmembrane region" description="Helical" evidence="1">
    <location>
        <begin position="17"/>
        <end position="34"/>
    </location>
</feature>
<dbReference type="AlphaFoldDB" id="A0A366XVT0"/>
<feature type="transmembrane region" description="Helical" evidence="1">
    <location>
        <begin position="76"/>
        <end position="96"/>
    </location>
</feature>
<gene>
    <name evidence="2" type="ORF">DS031_14010</name>
</gene>
<proteinExistence type="predicted"/>
<evidence type="ECO:0000313" key="2">
    <source>
        <dbReference type="EMBL" id="RBW68849.1"/>
    </source>
</evidence>
<keyword evidence="1" id="KW-1133">Transmembrane helix</keyword>
<protein>
    <recommendedName>
        <fullName evidence="4">VanZ-like domain-containing protein</fullName>
    </recommendedName>
</protein>
<feature type="transmembrane region" description="Helical" evidence="1">
    <location>
        <begin position="46"/>
        <end position="64"/>
    </location>
</feature>
<comment type="caution">
    <text evidence="2">The sequence shown here is derived from an EMBL/GenBank/DDBJ whole genome shotgun (WGS) entry which is preliminary data.</text>
</comment>
<dbReference type="Proteomes" id="UP000253314">
    <property type="component" value="Unassembled WGS sequence"/>
</dbReference>
<evidence type="ECO:0000313" key="3">
    <source>
        <dbReference type="Proteomes" id="UP000253314"/>
    </source>
</evidence>
<sequence length="273" mass="31296">MTMFDLIAIGMDKWQHFLFYGFISFIISLMMSLLPPLANGLRRISAVWFTLIVVSLLEEYRQLFLPDRTAELLDGLANIAGVSVGVVIPLFLHFIWRFCYQKRVRVRSVLSFWTIVIVVFTPLLYGLSAFEEPIPPKAAKSPSVVETSALVNSASSAHSIVTPEEILQKYYPPLEELRDYAKNEMEQLASEAVKEYKEKEMSFNALVAAYIIQGNALEKEIDEEFQHIYENAKRALQDHHYDPSYADKLKKEYEETKKAAKTNILQKSLGELF</sequence>
<dbReference type="OrthoDB" id="2969788at2"/>
<feature type="transmembrane region" description="Helical" evidence="1">
    <location>
        <begin position="108"/>
        <end position="127"/>
    </location>
</feature>
<evidence type="ECO:0008006" key="4">
    <source>
        <dbReference type="Google" id="ProtNLM"/>
    </source>
</evidence>
<keyword evidence="3" id="KW-1185">Reference proteome</keyword>
<reference evidence="2 3" key="1">
    <citation type="submission" date="2018-07" db="EMBL/GenBank/DDBJ databases">
        <title>Lottiidibacillus patelloidae gen. nov., sp. nov., isolated from the intestinal tract of a marine limpet and the reclassification of B. taeanensis BH030017T, B. algicola KMM 3737T and B. hwajinpoensis SW-72T as genus Lottiidibacillus.</title>
        <authorList>
            <person name="Liu R."/>
            <person name="Huang Z."/>
        </authorList>
    </citation>
    <scope>NUCLEOTIDE SEQUENCE [LARGE SCALE GENOMIC DNA]</scope>
    <source>
        <strain evidence="2 3">BH030017</strain>
    </source>
</reference>
<dbReference type="RefSeq" id="WP_142675778.1">
    <property type="nucleotide sequence ID" value="NZ_QOCW01000015.1"/>
</dbReference>
<keyword evidence="1" id="KW-0812">Transmembrane</keyword>